<feature type="compositionally biased region" description="Basic residues" evidence="1">
    <location>
        <begin position="359"/>
        <end position="368"/>
    </location>
</feature>
<dbReference type="Pfam" id="PF11737">
    <property type="entry name" value="DUF3300"/>
    <property type="match status" value="1"/>
</dbReference>
<accession>A0YHU3</accession>
<feature type="compositionally biased region" description="Basic and acidic residues" evidence="1">
    <location>
        <begin position="272"/>
        <end position="281"/>
    </location>
</feature>
<dbReference type="AlphaFoldDB" id="A0YHU3"/>
<feature type="compositionally biased region" description="Basic and acidic residues" evidence="1">
    <location>
        <begin position="408"/>
        <end position="435"/>
    </location>
</feature>
<protein>
    <recommendedName>
        <fullName evidence="4">DUF3300 domain-containing protein</fullName>
    </recommendedName>
</protein>
<sequence>MLAPIALYPDAVLAHILIAATYPLEVVQAARWAEKKSDLRGDAAIKAANDQNWDPSVKALVAFPSLLQRMSKDLDWLQSLGDASLESEEQITTSIQGLRQRAYDEGNLDSVEHLQVIHENNTIVIEPRTKEIIYIPYYDSRYIYGAWHWAGYPPRHWQHPIHRSNHQYSTSFYWGPSIHLNWGFFFSGFQWQNHHIRVIDRSRYKPHHYYSHRQVTHHTDSRRWRHNPHHRRGVSYRNSHVQKRFHPRPSTANKHTRSFRSKHFFSNKHRNERSDRTDFSNHRKNVHKKYRTSKFDDKRQLAKYGKEQRKTAMNDRKLKAADHPNIGRKQGSKSDWQQNQESRLEHNINKKRPLYAERKRPHPTKKNKQIASVSTPDQNRQWKSGRANNRPVENTQQRLRKNLSKKVPFKEKPTGYQRKNHDMSLNKSHKIDRNVAPRNTHRVNSLQKQSIKPSDSSDSRRHQRSTSQQRKKAQNRNKAQNQRENRSRFR</sequence>
<feature type="compositionally biased region" description="Basic residues" evidence="1">
    <location>
        <begin position="461"/>
        <end position="475"/>
    </location>
</feature>
<dbReference type="InterPro" id="IPR021728">
    <property type="entry name" value="DUF3300"/>
</dbReference>
<feature type="region of interest" description="Disordered" evidence="1">
    <location>
        <begin position="217"/>
        <end position="490"/>
    </location>
</feature>
<evidence type="ECO:0000313" key="2">
    <source>
        <dbReference type="EMBL" id="EAW29587.1"/>
    </source>
</evidence>
<feature type="compositionally biased region" description="Polar residues" evidence="1">
    <location>
        <begin position="369"/>
        <end position="382"/>
    </location>
</feature>
<reference evidence="2 3" key="1">
    <citation type="journal article" date="2010" name="J. Bacteriol.">
        <title>Genome sequence of the oligotrophic marine Gammaproteobacterium HTCC2143, isolated from the Oregon Coast.</title>
        <authorList>
            <person name="Oh H.M."/>
            <person name="Kang I."/>
            <person name="Ferriera S."/>
            <person name="Giovannoni S.J."/>
            <person name="Cho J.C."/>
        </authorList>
    </citation>
    <scope>NUCLEOTIDE SEQUENCE [LARGE SCALE GENOMIC DNA]</scope>
    <source>
        <strain evidence="2 3">HTCC2143</strain>
    </source>
</reference>
<comment type="caution">
    <text evidence="2">The sequence shown here is derived from an EMBL/GenBank/DDBJ whole genome shotgun (WGS) entry which is preliminary data.</text>
</comment>
<organism evidence="2 3">
    <name type="scientific">marine gamma proteobacterium HTCC2143</name>
    <dbReference type="NCBI Taxonomy" id="247633"/>
    <lineage>
        <taxon>Bacteria</taxon>
        <taxon>Pseudomonadati</taxon>
        <taxon>Pseudomonadota</taxon>
        <taxon>Gammaproteobacteria</taxon>
        <taxon>Cellvibrionales</taxon>
        <taxon>Spongiibacteraceae</taxon>
        <taxon>BD1-7 clade</taxon>
    </lineage>
</organism>
<feature type="compositionally biased region" description="Basic residues" evidence="1">
    <location>
        <begin position="254"/>
        <end position="271"/>
    </location>
</feature>
<dbReference type="EMBL" id="AAVT01000024">
    <property type="protein sequence ID" value="EAW29587.1"/>
    <property type="molecule type" value="Genomic_DNA"/>
</dbReference>
<dbReference type="PANTHER" id="PTHR40269">
    <property type="entry name" value="OUTER MEMBRANE PROTEIN-RELATED"/>
    <property type="match status" value="1"/>
</dbReference>
<feature type="compositionally biased region" description="Basic residues" evidence="1">
    <location>
        <begin position="223"/>
        <end position="247"/>
    </location>
</feature>
<name>A0YHU3_9GAMM</name>
<gene>
    <name evidence="2" type="ORF">GP2143_12326</name>
</gene>
<evidence type="ECO:0008006" key="4">
    <source>
        <dbReference type="Google" id="ProtNLM"/>
    </source>
</evidence>
<dbReference type="eggNOG" id="COG3064">
    <property type="taxonomic scope" value="Bacteria"/>
</dbReference>
<dbReference type="STRING" id="247633.GP2143_12326"/>
<feature type="compositionally biased region" description="Basic and acidic residues" evidence="1">
    <location>
        <begin position="293"/>
        <end position="322"/>
    </location>
</feature>
<evidence type="ECO:0000256" key="1">
    <source>
        <dbReference type="SAM" id="MobiDB-lite"/>
    </source>
</evidence>
<proteinExistence type="predicted"/>
<feature type="compositionally biased region" description="Polar residues" evidence="1">
    <location>
        <begin position="442"/>
        <end position="453"/>
    </location>
</feature>
<evidence type="ECO:0000313" key="3">
    <source>
        <dbReference type="Proteomes" id="UP000004931"/>
    </source>
</evidence>
<feature type="compositionally biased region" description="Basic and acidic residues" evidence="1">
    <location>
        <begin position="342"/>
        <end position="358"/>
    </location>
</feature>
<feature type="compositionally biased region" description="Basic and acidic residues" evidence="1">
    <location>
        <begin position="481"/>
        <end position="490"/>
    </location>
</feature>
<feature type="compositionally biased region" description="Basic residues" evidence="1">
    <location>
        <begin position="282"/>
        <end position="292"/>
    </location>
</feature>
<dbReference type="PANTHER" id="PTHR40269:SF1">
    <property type="entry name" value="OUTER MEMBRANE PROTEIN"/>
    <property type="match status" value="1"/>
</dbReference>
<keyword evidence="3" id="KW-1185">Reference proteome</keyword>
<dbReference type="Proteomes" id="UP000004931">
    <property type="component" value="Unassembled WGS sequence"/>
</dbReference>